<proteinExistence type="predicted"/>
<evidence type="ECO:0000313" key="2">
    <source>
        <dbReference type="Proteomes" id="UP000674234"/>
    </source>
</evidence>
<dbReference type="CDD" id="cd02440">
    <property type="entry name" value="AdoMet_MTases"/>
    <property type="match status" value="1"/>
</dbReference>
<dbReference type="AlphaFoldDB" id="A0A940WBF1"/>
<accession>A0A940WBF1</accession>
<keyword evidence="2" id="KW-1185">Reference proteome</keyword>
<keyword evidence="1" id="KW-0808">Transferase</keyword>
<keyword evidence="1" id="KW-0489">Methyltransferase</keyword>
<dbReference type="PIRSF" id="PIRSF017393">
    <property type="entry name" value="MTase_SAV2177"/>
    <property type="match status" value="1"/>
</dbReference>
<dbReference type="GO" id="GO:0008168">
    <property type="term" value="F:methyltransferase activity"/>
    <property type="evidence" value="ECO:0007669"/>
    <property type="project" value="UniProtKB-KW"/>
</dbReference>
<protein>
    <submittedName>
        <fullName evidence="1">SAM-dependent methyltransferase</fullName>
    </submittedName>
</protein>
<gene>
    <name evidence="1" type="ORF">JOL79_00960</name>
</gene>
<dbReference type="InterPro" id="IPR029063">
    <property type="entry name" value="SAM-dependent_MTases_sf"/>
</dbReference>
<sequence>MINGENPAERERVVADLDQLPGGSDFNRPNVARMYDYYLGGKNHFPADRAAADKVIELSKGHVREAVLENRAFLARAVRHLARERGIRRFLDLGAGLPTQGNVHEIALETAPDALVAYVDNDRVVASHGRALLAGDPRVRFLEADLRRPADIVALVEREAFPLDRPVGVLMVACLHFVPDEEDPAGIVARYRDLLPPGSHIVISHVSSDPVPGAMAAAGGVYNHANAPFEARRREEIARFFEGLDMVEPGLVPLNEWRPDPDAPPLRGAFLPVLGGVGVCS</sequence>
<dbReference type="InterPro" id="IPR006764">
    <property type="entry name" value="SAM_dep_MeTrfase_SAV2177_type"/>
</dbReference>
<dbReference type="GO" id="GO:0032259">
    <property type="term" value="P:methylation"/>
    <property type="evidence" value="ECO:0007669"/>
    <property type="project" value="UniProtKB-KW"/>
</dbReference>
<name>A0A940WBF1_9ACTN</name>
<dbReference type="EMBL" id="JAFCNB010000001">
    <property type="protein sequence ID" value="MBP2702365.1"/>
    <property type="molecule type" value="Genomic_DNA"/>
</dbReference>
<dbReference type="SUPFAM" id="SSF53335">
    <property type="entry name" value="S-adenosyl-L-methionine-dependent methyltransferases"/>
    <property type="match status" value="1"/>
</dbReference>
<comment type="caution">
    <text evidence="1">The sequence shown here is derived from an EMBL/GenBank/DDBJ whole genome shotgun (WGS) entry which is preliminary data.</text>
</comment>
<evidence type="ECO:0000313" key="1">
    <source>
        <dbReference type="EMBL" id="MBP2702365.1"/>
    </source>
</evidence>
<dbReference type="Pfam" id="PF04672">
    <property type="entry name" value="Methyltransf_19"/>
    <property type="match status" value="1"/>
</dbReference>
<reference evidence="1" key="1">
    <citation type="submission" date="2021-02" db="EMBL/GenBank/DDBJ databases">
        <title>Draft genome sequence of Microbispora sp. RL4-1S isolated from rice leaves in Thailand.</title>
        <authorList>
            <person name="Muangham S."/>
            <person name="Duangmal K."/>
        </authorList>
    </citation>
    <scope>NUCLEOTIDE SEQUENCE</scope>
    <source>
        <strain evidence="1">RL4-1S</strain>
    </source>
</reference>
<organism evidence="1 2">
    <name type="scientific">Microbispora oryzae</name>
    <dbReference type="NCBI Taxonomy" id="2806554"/>
    <lineage>
        <taxon>Bacteria</taxon>
        <taxon>Bacillati</taxon>
        <taxon>Actinomycetota</taxon>
        <taxon>Actinomycetes</taxon>
        <taxon>Streptosporangiales</taxon>
        <taxon>Streptosporangiaceae</taxon>
        <taxon>Microbispora</taxon>
    </lineage>
</organism>
<dbReference type="Proteomes" id="UP000674234">
    <property type="component" value="Unassembled WGS sequence"/>
</dbReference>
<dbReference type="Gene3D" id="3.40.50.150">
    <property type="entry name" value="Vaccinia Virus protein VP39"/>
    <property type="match status" value="1"/>
</dbReference>